<dbReference type="OrthoDB" id="74545at2759"/>
<dbReference type="RefSeq" id="XP_029741749.1">
    <property type="nucleotide sequence ID" value="XM_029882148.1"/>
</dbReference>
<dbReference type="PANTHER" id="PTHR37015">
    <property type="entry name" value="REVERSE TRANSCRIPTASE DOMAIN-CONTAINING PROTEIN"/>
    <property type="match status" value="1"/>
</dbReference>
<dbReference type="PANTHER" id="PTHR37015:SF2">
    <property type="entry name" value="REVERSE TRANSCRIPTASE DOMAIN-CONTAINING PROTEIN"/>
    <property type="match status" value="1"/>
</dbReference>
<reference evidence="1 2" key="1">
    <citation type="submission" date="2019-05" db="EMBL/GenBank/DDBJ databases">
        <title>Sporisorium graminicola CBS 10092 draft sequencing and annotation.</title>
        <authorList>
            <person name="Solano-Gonzalez S."/>
            <person name="Caddick M.X."/>
            <person name="Darby A."/>
        </authorList>
    </citation>
    <scope>NUCLEOTIDE SEQUENCE [LARGE SCALE GENOMIC DNA]</scope>
    <source>
        <strain evidence="1 2">CBS 10092</strain>
    </source>
</reference>
<dbReference type="Proteomes" id="UP000306050">
    <property type="component" value="Chromosome SGRAM_11"/>
</dbReference>
<accession>A0A4U7KY34</accession>
<sequence length="218" mass="25543">MIQGRCTMLNQKLDQCIRQLDLRVNEETLTAYLVDMFASAMKPLKAGSASALDTLRKKIKYRSEHFASFDEEAVRSAIDQVLSNDLYAGDKRSNLRDLTARKNVLREIADILNQDLEQLETWQWAEGGVQMSMHRHINGKYRVCMDEEVYQAIFLAHIDSIWSDCFHIHFMRFFDHSCKHGASRKLTKELQRFHNRRFRRIDERAEPNGTSSISHLRH</sequence>
<protein>
    <submittedName>
        <fullName evidence="1">Uncharacterized protein</fullName>
    </submittedName>
</protein>
<keyword evidence="2" id="KW-1185">Reference proteome</keyword>
<proteinExistence type="predicted"/>
<dbReference type="EMBL" id="SRRM01000004">
    <property type="protein sequence ID" value="TKY89764.1"/>
    <property type="molecule type" value="Genomic_DNA"/>
</dbReference>
<organism evidence="1 2">
    <name type="scientific">Sporisorium graminicola</name>
    <dbReference type="NCBI Taxonomy" id="280036"/>
    <lineage>
        <taxon>Eukaryota</taxon>
        <taxon>Fungi</taxon>
        <taxon>Dikarya</taxon>
        <taxon>Basidiomycota</taxon>
        <taxon>Ustilaginomycotina</taxon>
        <taxon>Ustilaginomycetes</taxon>
        <taxon>Ustilaginales</taxon>
        <taxon>Ustilaginaceae</taxon>
        <taxon>Sporisorium</taxon>
    </lineage>
</organism>
<evidence type="ECO:0000313" key="2">
    <source>
        <dbReference type="Proteomes" id="UP000306050"/>
    </source>
</evidence>
<gene>
    <name evidence="1" type="ORF">EX895_001549</name>
</gene>
<name>A0A4U7KY34_9BASI</name>
<evidence type="ECO:0000313" key="1">
    <source>
        <dbReference type="EMBL" id="TKY89764.1"/>
    </source>
</evidence>
<dbReference type="GeneID" id="40724444"/>
<dbReference type="AlphaFoldDB" id="A0A4U7KY34"/>
<comment type="caution">
    <text evidence="1">The sequence shown here is derived from an EMBL/GenBank/DDBJ whole genome shotgun (WGS) entry which is preliminary data.</text>
</comment>
<dbReference type="KEGG" id="sgra:EX895_001549"/>